<organism evidence="1 2">
    <name type="scientific">Holzapfeliella floricola DSM 23037 = JCM 16512</name>
    <dbReference type="NCBI Taxonomy" id="1423744"/>
    <lineage>
        <taxon>Bacteria</taxon>
        <taxon>Bacillati</taxon>
        <taxon>Bacillota</taxon>
        <taxon>Bacilli</taxon>
        <taxon>Lactobacillales</taxon>
        <taxon>Lactobacillaceae</taxon>
        <taxon>Holzapfeliella</taxon>
    </lineage>
</organism>
<evidence type="ECO:0000313" key="2">
    <source>
        <dbReference type="Proteomes" id="UP000051378"/>
    </source>
</evidence>
<keyword evidence="2" id="KW-1185">Reference proteome</keyword>
<dbReference type="AlphaFoldDB" id="A0A0R2DLI5"/>
<dbReference type="EMBL" id="AYZL01000019">
    <property type="protein sequence ID" value="KRN04059.1"/>
    <property type="molecule type" value="Genomic_DNA"/>
</dbReference>
<evidence type="ECO:0000313" key="1">
    <source>
        <dbReference type="EMBL" id="KRN04059.1"/>
    </source>
</evidence>
<protein>
    <submittedName>
        <fullName evidence="1">Uncharacterized protein</fullName>
    </submittedName>
</protein>
<dbReference type="RefSeq" id="WP_056974805.1">
    <property type="nucleotide sequence ID" value="NZ_AYZL01000019.1"/>
</dbReference>
<comment type="caution">
    <text evidence="1">The sequence shown here is derived from an EMBL/GenBank/DDBJ whole genome shotgun (WGS) entry which is preliminary data.</text>
</comment>
<accession>A0A0R2DLI5</accession>
<dbReference type="PATRIC" id="fig|1423744.4.peg.606"/>
<proteinExistence type="predicted"/>
<name>A0A0R2DLI5_9LACO</name>
<dbReference type="Proteomes" id="UP000051378">
    <property type="component" value="Unassembled WGS sequence"/>
</dbReference>
<gene>
    <name evidence="1" type="ORF">FC86_GL000589</name>
</gene>
<reference evidence="1 2" key="1">
    <citation type="journal article" date="2015" name="Genome Announc.">
        <title>Expanding the biotechnology potential of lactobacilli through comparative genomics of 213 strains and associated genera.</title>
        <authorList>
            <person name="Sun Z."/>
            <person name="Harris H.M."/>
            <person name="McCann A."/>
            <person name="Guo C."/>
            <person name="Argimon S."/>
            <person name="Zhang W."/>
            <person name="Yang X."/>
            <person name="Jeffery I.B."/>
            <person name="Cooney J.C."/>
            <person name="Kagawa T.F."/>
            <person name="Liu W."/>
            <person name="Song Y."/>
            <person name="Salvetti E."/>
            <person name="Wrobel A."/>
            <person name="Rasinkangas P."/>
            <person name="Parkhill J."/>
            <person name="Rea M.C."/>
            <person name="O'Sullivan O."/>
            <person name="Ritari J."/>
            <person name="Douillard F.P."/>
            <person name="Paul Ross R."/>
            <person name="Yang R."/>
            <person name="Briner A.E."/>
            <person name="Felis G.E."/>
            <person name="de Vos W.M."/>
            <person name="Barrangou R."/>
            <person name="Klaenhammer T.R."/>
            <person name="Caufield P.W."/>
            <person name="Cui Y."/>
            <person name="Zhang H."/>
            <person name="O'Toole P.W."/>
        </authorList>
    </citation>
    <scope>NUCLEOTIDE SEQUENCE [LARGE SCALE GENOMIC DNA]</scope>
    <source>
        <strain evidence="1 2">DSM 23037</strain>
    </source>
</reference>
<sequence length="159" mass="18419">MNSEYEKLLEKCQIANTLIQENELDYAFFGKSTDEQDNITVDDFTFYGIKYADSSTYEQYLTRVDLHAIDLDNFDSRRITILAKYDANHATIVLKDYETDVEHHHLIGNSLISEYNGELYFADEELIGGDHQGIFSKFMKETTGLTTWISHQENNPILD</sequence>